<protein>
    <recommendedName>
        <fullName evidence="3">DUF1737 domain-containing protein</fullName>
    </recommendedName>
</protein>
<dbReference type="KEGG" id="acil:ESZ_00298"/>
<organism evidence="1 2">
    <name type="scientific">Candidatus Azoamicus ciliaticola</name>
    <dbReference type="NCBI Taxonomy" id="2652803"/>
    <lineage>
        <taxon>Bacteria</taxon>
        <taxon>Pseudomonadati</taxon>
        <taxon>Pseudomonadota</taxon>
        <taxon>Gammaproteobacteria</taxon>
        <taxon>Candidatus Azoamicaceae</taxon>
        <taxon>Candidatus Azoamicus</taxon>
    </lineage>
</organism>
<reference evidence="1 2" key="1">
    <citation type="submission" date="2020-04" db="EMBL/GenBank/DDBJ databases">
        <authorList>
            <person name="Graf S J."/>
        </authorList>
    </citation>
    <scope>NUCLEOTIDE SEQUENCE [LARGE SCALE GENOMIC DNA]</scope>
    <source>
        <strain evidence="1">1</strain>
    </source>
</reference>
<gene>
    <name evidence="1" type="ORF">ESZ_00298</name>
</gene>
<dbReference type="EMBL" id="LR794158">
    <property type="protein sequence ID" value="CAB3976488.1"/>
    <property type="molecule type" value="Genomic_DNA"/>
</dbReference>
<accession>A0A6J5JVZ8</accession>
<dbReference type="Proteomes" id="UP000509549">
    <property type="component" value="Chromosome"/>
</dbReference>
<evidence type="ECO:0000313" key="1">
    <source>
        <dbReference type="EMBL" id="CAB3976488.1"/>
    </source>
</evidence>
<keyword evidence="2" id="KW-1185">Reference proteome</keyword>
<sequence>MKPCIIIKGSDDNIEDFENKIALALEQGYELSGELITHVLNLDGEDVIILLQPMFLSNDSYNENY</sequence>
<dbReference type="RefSeq" id="WP_176605014.1">
    <property type="nucleotide sequence ID" value="NZ_LR794158.1"/>
</dbReference>
<evidence type="ECO:0000313" key="2">
    <source>
        <dbReference type="Proteomes" id="UP000509549"/>
    </source>
</evidence>
<dbReference type="AlphaFoldDB" id="A0A6J5JVZ8"/>
<proteinExistence type="predicted"/>
<name>A0A6J5JVZ8_9GAMM</name>
<evidence type="ECO:0008006" key="3">
    <source>
        <dbReference type="Google" id="ProtNLM"/>
    </source>
</evidence>